<dbReference type="GO" id="GO:0009097">
    <property type="term" value="P:isoleucine biosynthetic process"/>
    <property type="evidence" value="ECO:0007669"/>
    <property type="project" value="TreeGrafter"/>
</dbReference>
<dbReference type="InterPro" id="IPR036052">
    <property type="entry name" value="TrpB-like_PALP_sf"/>
</dbReference>
<dbReference type="SUPFAM" id="SSF53686">
    <property type="entry name" value="Tryptophan synthase beta subunit-like PLP-dependent enzymes"/>
    <property type="match status" value="1"/>
</dbReference>
<dbReference type="Pfam" id="PF00291">
    <property type="entry name" value="PALP"/>
    <property type="match status" value="1"/>
</dbReference>
<dbReference type="Proteomes" id="UP000253606">
    <property type="component" value="Chromosome"/>
</dbReference>
<dbReference type="GO" id="GO:0006567">
    <property type="term" value="P:L-threonine catabolic process"/>
    <property type="evidence" value="ECO:0007669"/>
    <property type="project" value="TreeGrafter"/>
</dbReference>
<dbReference type="InterPro" id="IPR001926">
    <property type="entry name" value="TrpB-like_PALP"/>
</dbReference>
<organism evidence="5 6">
    <name type="scientific">Acidisarcina polymorpha</name>
    <dbReference type="NCBI Taxonomy" id="2211140"/>
    <lineage>
        <taxon>Bacteria</taxon>
        <taxon>Pseudomonadati</taxon>
        <taxon>Acidobacteriota</taxon>
        <taxon>Terriglobia</taxon>
        <taxon>Terriglobales</taxon>
        <taxon>Acidobacteriaceae</taxon>
        <taxon>Acidisarcina</taxon>
    </lineage>
</organism>
<dbReference type="Gene3D" id="3.40.50.1100">
    <property type="match status" value="2"/>
</dbReference>
<evidence type="ECO:0000256" key="2">
    <source>
        <dbReference type="ARBA" id="ARBA00022898"/>
    </source>
</evidence>
<protein>
    <submittedName>
        <fullName evidence="5">Threonine synthase</fullName>
    </submittedName>
</protein>
<keyword evidence="3" id="KW-0456">Lyase</keyword>
<dbReference type="NCBIfam" id="NF006050">
    <property type="entry name" value="PRK08197.1"/>
    <property type="match status" value="1"/>
</dbReference>
<reference evidence="5 6" key="1">
    <citation type="journal article" date="2018" name="Front. Microbiol.">
        <title>Hydrolytic Capabilities as a Key to Environmental Success: Chitinolytic and Cellulolytic Acidobacteria From Acidic Sub-arctic Soils and Boreal Peatlands.</title>
        <authorList>
            <person name="Belova S.E."/>
            <person name="Ravin N.V."/>
            <person name="Pankratov T.A."/>
            <person name="Rakitin A.L."/>
            <person name="Ivanova A.A."/>
            <person name="Beletsky A.V."/>
            <person name="Mardanov A.V."/>
            <person name="Sinninghe Damste J.S."/>
            <person name="Dedysh S.N."/>
        </authorList>
    </citation>
    <scope>NUCLEOTIDE SEQUENCE [LARGE SCALE GENOMIC DNA]</scope>
    <source>
        <strain evidence="5 6">SBC82</strain>
    </source>
</reference>
<dbReference type="InterPro" id="IPR050147">
    <property type="entry name" value="Ser/Thr_Dehydratase"/>
</dbReference>
<dbReference type="AlphaFoldDB" id="A0A2Z5G7S3"/>
<evidence type="ECO:0000256" key="3">
    <source>
        <dbReference type="ARBA" id="ARBA00023239"/>
    </source>
</evidence>
<dbReference type="EMBL" id="CP030840">
    <property type="protein sequence ID" value="AXC15322.1"/>
    <property type="molecule type" value="Genomic_DNA"/>
</dbReference>
<feature type="domain" description="Tryptophan synthase beta chain-like PALP" evidence="4">
    <location>
        <begin position="131"/>
        <end position="431"/>
    </location>
</feature>
<evidence type="ECO:0000313" key="5">
    <source>
        <dbReference type="EMBL" id="AXC15322.1"/>
    </source>
</evidence>
<sequence>MRAISQVRQPYFLPIVFLIVIRLCAKQQVRLRYIPYYKGERLCVVTVASLPPMTSIAYLECSRCHSHISAETPQTLCPVCPTPPAGSLYVRYDFSALRGSLPGAAIAEGTPANPWPGMWRYRAVLPDVEPITLGEGWTPMLRSKRYPNVYLKEEGANPTGTFKARGLALAVTMARHYGLRKLAVPSAGNAAGALAAYAAAAGMEAHIFMPRDVPFANYVEAVAYGANVTLVNGLISDCGRIVAERKAAEGWFDVSTLKEPFRVEGKKTMGYELVEQLGWEYPDAVFYPTGGGVGLIGMWKAFGELEELGWVKPGKRPKMIAVQASGCAPVARAFEAGEKASEMWKDAATFASGLRVPKPYGDAIMLDILRESEGIALALSDEVILTSILDWARNEGIFLSPEGAAATAAYDRLIADGFLQASDRVVLFNTGAGLKYTDVTAEAMGLKRDPQS</sequence>
<dbReference type="GO" id="GO:0006565">
    <property type="term" value="P:L-serine catabolic process"/>
    <property type="evidence" value="ECO:0007669"/>
    <property type="project" value="TreeGrafter"/>
</dbReference>
<keyword evidence="6" id="KW-1185">Reference proteome</keyword>
<dbReference type="PANTHER" id="PTHR48078:SF6">
    <property type="entry name" value="L-THREONINE DEHYDRATASE CATABOLIC TDCB"/>
    <property type="match status" value="1"/>
</dbReference>
<dbReference type="PANTHER" id="PTHR48078">
    <property type="entry name" value="THREONINE DEHYDRATASE, MITOCHONDRIAL-RELATED"/>
    <property type="match status" value="1"/>
</dbReference>
<accession>A0A2Z5G7S3</accession>
<gene>
    <name evidence="5" type="ORF">ACPOL_6078</name>
</gene>
<dbReference type="GO" id="GO:0004794">
    <property type="term" value="F:threonine deaminase activity"/>
    <property type="evidence" value="ECO:0007669"/>
    <property type="project" value="TreeGrafter"/>
</dbReference>
<comment type="cofactor">
    <cofactor evidence="1">
        <name>pyridoxal 5'-phosphate</name>
        <dbReference type="ChEBI" id="CHEBI:597326"/>
    </cofactor>
</comment>
<evidence type="ECO:0000313" key="6">
    <source>
        <dbReference type="Proteomes" id="UP000253606"/>
    </source>
</evidence>
<dbReference type="CDD" id="cd01563">
    <property type="entry name" value="Thr-synth_1"/>
    <property type="match status" value="1"/>
</dbReference>
<evidence type="ECO:0000259" key="4">
    <source>
        <dbReference type="Pfam" id="PF00291"/>
    </source>
</evidence>
<evidence type="ECO:0000256" key="1">
    <source>
        <dbReference type="ARBA" id="ARBA00001933"/>
    </source>
</evidence>
<proteinExistence type="predicted"/>
<keyword evidence="2" id="KW-0663">Pyridoxal phosphate</keyword>
<dbReference type="KEGG" id="abas:ACPOL_6078"/>
<dbReference type="GO" id="GO:0003941">
    <property type="term" value="F:L-serine ammonia-lyase activity"/>
    <property type="evidence" value="ECO:0007669"/>
    <property type="project" value="TreeGrafter"/>
</dbReference>
<name>A0A2Z5G7S3_9BACT</name>